<gene>
    <name evidence="1" type="ORF">BCL74_2142</name>
</gene>
<evidence type="ECO:0000313" key="2">
    <source>
        <dbReference type="Proteomes" id="UP000277424"/>
    </source>
</evidence>
<dbReference type="Proteomes" id="UP000277424">
    <property type="component" value="Unassembled WGS sequence"/>
</dbReference>
<dbReference type="AlphaFoldDB" id="A0A420WGS7"/>
<evidence type="ECO:0008006" key="3">
    <source>
        <dbReference type="Google" id="ProtNLM"/>
    </source>
</evidence>
<reference evidence="1 2" key="1">
    <citation type="submission" date="2018-10" db="EMBL/GenBank/DDBJ databases">
        <title>Comparative analysis of microorganisms from saline springs in Andes Mountain Range, Colombia.</title>
        <authorList>
            <person name="Rubin E."/>
        </authorList>
    </citation>
    <scope>NUCLEOTIDE SEQUENCE [LARGE SCALE GENOMIC DNA]</scope>
    <source>
        <strain evidence="1 2">USBA 36</strain>
    </source>
</reference>
<sequence>MAEGTLLAAYRSRRTGPVAIAGLNDGTADNAIALRHGSDDARLGSITTGGIEQAALSVGSALADTAYVAGLAFTAGDIAAAGDGGGAVTQASGTIPAINGLDLGSRPDGERLDGHLARVQLYDWRLSDGELSAASAALALQLGPVT</sequence>
<name>A0A420WGS7_9PROT</name>
<evidence type="ECO:0000313" key="1">
    <source>
        <dbReference type="EMBL" id="RKQ70201.1"/>
    </source>
</evidence>
<organism evidence="1 2">
    <name type="scientific">Oceanibaculum indicum</name>
    <dbReference type="NCBI Taxonomy" id="526216"/>
    <lineage>
        <taxon>Bacteria</taxon>
        <taxon>Pseudomonadati</taxon>
        <taxon>Pseudomonadota</taxon>
        <taxon>Alphaproteobacteria</taxon>
        <taxon>Rhodospirillales</taxon>
        <taxon>Oceanibaculaceae</taxon>
        <taxon>Oceanibaculum</taxon>
    </lineage>
</organism>
<accession>A0A420WGS7</accession>
<proteinExistence type="predicted"/>
<protein>
    <recommendedName>
        <fullName evidence="3">Concanavalin A-like lectin/glucanase superfamily protein</fullName>
    </recommendedName>
</protein>
<comment type="caution">
    <text evidence="1">The sequence shown here is derived from an EMBL/GenBank/DDBJ whole genome shotgun (WGS) entry which is preliminary data.</text>
</comment>
<dbReference type="EMBL" id="RBIG01000002">
    <property type="protein sequence ID" value="RKQ70201.1"/>
    <property type="molecule type" value="Genomic_DNA"/>
</dbReference>